<dbReference type="PANTHER" id="PTHR43685:SF5">
    <property type="entry name" value="GLYCOSYLTRANSFERASE EPSE-RELATED"/>
    <property type="match status" value="1"/>
</dbReference>
<dbReference type="CDD" id="cd00761">
    <property type="entry name" value="Glyco_tranf_GTA_type"/>
    <property type="match status" value="1"/>
</dbReference>
<evidence type="ECO:0000256" key="2">
    <source>
        <dbReference type="ARBA" id="ARBA00022676"/>
    </source>
</evidence>
<dbReference type="RefSeq" id="WP_095743720.1">
    <property type="nucleotide sequence ID" value="NZ_CP023284.1"/>
</dbReference>
<dbReference type="GO" id="GO:0016757">
    <property type="term" value="F:glycosyltransferase activity"/>
    <property type="evidence" value="ECO:0007669"/>
    <property type="project" value="UniProtKB-KW"/>
</dbReference>
<sequence>MSEGGSPQGWPADFPYRPHLRFCSLGNENVREVMEGFRLACERLGYTTRIAPGPGVDNDDINLFFFAMGLSLPSDDELPPNAIVVNFEPALPALLAEMPGYQRLLQRAHVWEYSLENMVHHPALGIHRSDYVGPGFEPLATPLLPASAVLDDAQQDIDVIFFGETTPRRLQVLEALTAAGLRVAYPFGTAWTPSQRDALLPRAKVGLNMRKADHSSTVELPRLSILLRHRKAVVSELYPHSEIPQVLRDAVEGCTKDELVDRVRALVADAPRRRALEIAGPRALQSLPPQHEVLAGAMQRYLSAARQRWVGQRARNTAEPASQVSVLMVTRDNEADVAEALTSIAEQSLAPHQIIVVDDGSTDATVDVIRARMAADPRLAGLLLLQAPVPMGWAAAAQWGLMQARGDALALWAPTVRGAPERLQVQSAFLRTSPEIGAVGAWYTRDSDAEPPTQRLPEMHDQILAALLAHLPHEQPLLMGGLMLSLPRVRQRGLGFDATLGQFAWLGLLLELVRGGARLANLGMSLSHLMTRHAAGLVETDVTALTRVRERLLPLVFPEVPSAETQRLARLYGQQWAPDADDATALLRDMAGACAQQGDVHATTVLRGESLRVLAVYAENRRLAPGYLDTLMREPLLRDFLAPLGERLRAFVP</sequence>
<organism evidence="5 6">
    <name type="scientific">Variovorax boronicumulans</name>
    <dbReference type="NCBI Taxonomy" id="436515"/>
    <lineage>
        <taxon>Bacteria</taxon>
        <taxon>Pseudomonadati</taxon>
        <taxon>Pseudomonadota</taxon>
        <taxon>Betaproteobacteria</taxon>
        <taxon>Burkholderiales</taxon>
        <taxon>Comamonadaceae</taxon>
        <taxon>Variovorax</taxon>
    </lineage>
</organism>
<evidence type="ECO:0000256" key="3">
    <source>
        <dbReference type="ARBA" id="ARBA00022679"/>
    </source>
</evidence>
<dbReference type="Proteomes" id="UP000217154">
    <property type="component" value="Chromosome"/>
</dbReference>
<dbReference type="KEGG" id="vbo:CKY39_05505"/>
<feature type="domain" description="Glycosyltransferase 2-like" evidence="4">
    <location>
        <begin position="325"/>
        <end position="453"/>
    </location>
</feature>
<dbReference type="InterPro" id="IPR050834">
    <property type="entry name" value="Glycosyltransf_2"/>
</dbReference>
<protein>
    <recommendedName>
        <fullName evidence="4">Glycosyltransferase 2-like domain-containing protein</fullName>
    </recommendedName>
</protein>
<proteinExistence type="inferred from homology"/>
<keyword evidence="3" id="KW-0808">Transferase</keyword>
<dbReference type="EMBL" id="CP023284">
    <property type="protein sequence ID" value="ATA52728.1"/>
    <property type="molecule type" value="Genomic_DNA"/>
</dbReference>
<dbReference type="PANTHER" id="PTHR43685">
    <property type="entry name" value="GLYCOSYLTRANSFERASE"/>
    <property type="match status" value="1"/>
</dbReference>
<dbReference type="SUPFAM" id="SSF53448">
    <property type="entry name" value="Nucleotide-diphospho-sugar transferases"/>
    <property type="match status" value="1"/>
</dbReference>
<keyword evidence="2" id="KW-0328">Glycosyltransferase</keyword>
<gene>
    <name evidence="5" type="ORF">CKY39_05505</name>
</gene>
<dbReference type="AlphaFoldDB" id="A0A250DEE2"/>
<evidence type="ECO:0000313" key="6">
    <source>
        <dbReference type="Proteomes" id="UP000217154"/>
    </source>
</evidence>
<accession>A0A250DEE2</accession>
<comment type="similarity">
    <text evidence="1">Belongs to the glycosyltransferase 2 family.</text>
</comment>
<name>A0A250DEE2_9BURK</name>
<reference evidence="5 6" key="1">
    <citation type="submission" date="2017-09" db="EMBL/GenBank/DDBJ databases">
        <title>The diverse metabolic capabilities of V. boronicumulans make it an excellent choice for continued studies on novel biodegradation.</title>
        <authorList>
            <person name="Sun S."/>
        </authorList>
    </citation>
    <scope>NUCLEOTIDE SEQUENCE [LARGE SCALE GENOMIC DNA]</scope>
    <source>
        <strain evidence="5 6">J1</strain>
    </source>
</reference>
<dbReference type="Pfam" id="PF00535">
    <property type="entry name" value="Glycos_transf_2"/>
    <property type="match status" value="1"/>
</dbReference>
<dbReference type="Gene3D" id="3.90.550.10">
    <property type="entry name" value="Spore Coat Polysaccharide Biosynthesis Protein SpsA, Chain A"/>
    <property type="match status" value="1"/>
</dbReference>
<dbReference type="InterPro" id="IPR001173">
    <property type="entry name" value="Glyco_trans_2-like"/>
</dbReference>
<dbReference type="InterPro" id="IPR029044">
    <property type="entry name" value="Nucleotide-diphossugar_trans"/>
</dbReference>
<evidence type="ECO:0000256" key="1">
    <source>
        <dbReference type="ARBA" id="ARBA00006739"/>
    </source>
</evidence>
<evidence type="ECO:0000313" key="5">
    <source>
        <dbReference type="EMBL" id="ATA52728.1"/>
    </source>
</evidence>
<evidence type="ECO:0000259" key="4">
    <source>
        <dbReference type="Pfam" id="PF00535"/>
    </source>
</evidence>